<dbReference type="GO" id="GO:0016020">
    <property type="term" value="C:membrane"/>
    <property type="evidence" value="ECO:0007669"/>
    <property type="project" value="UniProtKB-SubCell"/>
</dbReference>
<evidence type="ECO:0000256" key="4">
    <source>
        <dbReference type="ARBA" id="ARBA00023136"/>
    </source>
</evidence>
<protein>
    <recommendedName>
        <fullName evidence="6">Major facilitator superfamily (MFS) profile domain-containing protein</fullName>
    </recommendedName>
</protein>
<feature type="transmembrane region" description="Helical" evidence="5">
    <location>
        <begin position="261"/>
        <end position="283"/>
    </location>
</feature>
<dbReference type="Proteomes" id="UP001153954">
    <property type="component" value="Unassembled WGS sequence"/>
</dbReference>
<dbReference type="PANTHER" id="PTHR48021:SF1">
    <property type="entry name" value="GH07001P-RELATED"/>
    <property type="match status" value="1"/>
</dbReference>
<dbReference type="PROSITE" id="PS50850">
    <property type="entry name" value="MFS"/>
    <property type="match status" value="1"/>
</dbReference>
<dbReference type="EMBL" id="CAKOGL010000001">
    <property type="protein sequence ID" value="CAH2083713.1"/>
    <property type="molecule type" value="Genomic_DNA"/>
</dbReference>
<feature type="transmembrane region" description="Helical" evidence="5">
    <location>
        <begin position="135"/>
        <end position="154"/>
    </location>
</feature>
<sequence>MISSLQKKEDGINLSDNEISMIMSTNTIVSVVGYCLAAVVNDKVGRKYNFIIFSIPNTINWIILYFADKMSTFLISRILGGIALGALMMLYVAATSEYSSPKTRGLFMHMITTVAPAFGTGLGHILGIILHWRTVALIGIIITSFGLIAPYFWVESPHWLATQGRFDESQKAFRKLNVMNPESENELRVLIKMENSKLDKAIETNSKSTFKRFLLALKRKYFWDLLLVTIVMFMYLTAAGKIIFSLLAIVLLKEITGSSDVLLFTLSVDSCMIIGSVLSCILIRRTSMRFLLFSTGFTSNTVLFLLSLCLYLKNDTAYSQWLNVSLLALYFTLLNAGPYPIFEALSGEIFPIDLKLYFLLVTYFIAICLLFLSIILLPYMTNLVGYHGYFLINAMIMTVCLVFLWWKLPETKGKTLQEIEVYFKVKDFDVDKAFDNEQIKTLI</sequence>
<comment type="caution">
    <text evidence="7">The sequence shown here is derived from an EMBL/GenBank/DDBJ whole genome shotgun (WGS) entry which is preliminary data.</text>
</comment>
<name>A0AAU9T9P5_EUPED</name>
<evidence type="ECO:0000313" key="7">
    <source>
        <dbReference type="EMBL" id="CAH2083713.1"/>
    </source>
</evidence>
<evidence type="ECO:0000259" key="6">
    <source>
        <dbReference type="PROSITE" id="PS50850"/>
    </source>
</evidence>
<feature type="transmembrane region" description="Helical" evidence="5">
    <location>
        <begin position="106"/>
        <end position="129"/>
    </location>
</feature>
<organism evidence="7 8">
    <name type="scientific">Euphydryas editha</name>
    <name type="common">Edith's checkerspot</name>
    <dbReference type="NCBI Taxonomy" id="104508"/>
    <lineage>
        <taxon>Eukaryota</taxon>
        <taxon>Metazoa</taxon>
        <taxon>Ecdysozoa</taxon>
        <taxon>Arthropoda</taxon>
        <taxon>Hexapoda</taxon>
        <taxon>Insecta</taxon>
        <taxon>Pterygota</taxon>
        <taxon>Neoptera</taxon>
        <taxon>Endopterygota</taxon>
        <taxon>Lepidoptera</taxon>
        <taxon>Glossata</taxon>
        <taxon>Ditrysia</taxon>
        <taxon>Papilionoidea</taxon>
        <taxon>Nymphalidae</taxon>
        <taxon>Nymphalinae</taxon>
        <taxon>Euphydryas</taxon>
    </lineage>
</organism>
<dbReference type="InterPro" id="IPR020846">
    <property type="entry name" value="MFS_dom"/>
</dbReference>
<dbReference type="Gene3D" id="1.20.1250.20">
    <property type="entry name" value="MFS general substrate transporter like domains"/>
    <property type="match status" value="1"/>
</dbReference>
<evidence type="ECO:0000256" key="3">
    <source>
        <dbReference type="ARBA" id="ARBA00022989"/>
    </source>
</evidence>
<evidence type="ECO:0000256" key="2">
    <source>
        <dbReference type="ARBA" id="ARBA00022692"/>
    </source>
</evidence>
<keyword evidence="3 5" id="KW-1133">Transmembrane helix</keyword>
<dbReference type="AlphaFoldDB" id="A0AAU9T9P5"/>
<keyword evidence="2 5" id="KW-0812">Transmembrane</keyword>
<accession>A0AAU9T9P5</accession>
<reference evidence="7" key="1">
    <citation type="submission" date="2022-03" db="EMBL/GenBank/DDBJ databases">
        <authorList>
            <person name="Tunstrom K."/>
        </authorList>
    </citation>
    <scope>NUCLEOTIDE SEQUENCE</scope>
</reference>
<feature type="transmembrane region" description="Helical" evidence="5">
    <location>
        <begin position="356"/>
        <end position="380"/>
    </location>
</feature>
<keyword evidence="4 5" id="KW-0472">Membrane</keyword>
<dbReference type="InterPro" id="IPR005828">
    <property type="entry name" value="MFS_sugar_transport-like"/>
</dbReference>
<dbReference type="GO" id="GO:0022857">
    <property type="term" value="F:transmembrane transporter activity"/>
    <property type="evidence" value="ECO:0007669"/>
    <property type="project" value="InterPro"/>
</dbReference>
<keyword evidence="8" id="KW-1185">Reference proteome</keyword>
<feature type="transmembrane region" description="Helical" evidence="5">
    <location>
        <begin position="48"/>
        <end position="67"/>
    </location>
</feature>
<evidence type="ECO:0000313" key="8">
    <source>
        <dbReference type="Proteomes" id="UP001153954"/>
    </source>
</evidence>
<feature type="transmembrane region" description="Helical" evidence="5">
    <location>
        <begin position="221"/>
        <end position="249"/>
    </location>
</feature>
<dbReference type="InterPro" id="IPR050549">
    <property type="entry name" value="MFS_Trehalose_Transporter"/>
</dbReference>
<evidence type="ECO:0000256" key="5">
    <source>
        <dbReference type="SAM" id="Phobius"/>
    </source>
</evidence>
<dbReference type="PANTHER" id="PTHR48021">
    <property type="match status" value="1"/>
</dbReference>
<comment type="subcellular location">
    <subcellularLocation>
        <location evidence="1">Membrane</location>
        <topology evidence="1">Multi-pass membrane protein</topology>
    </subcellularLocation>
</comment>
<dbReference type="SUPFAM" id="SSF103473">
    <property type="entry name" value="MFS general substrate transporter"/>
    <property type="match status" value="1"/>
</dbReference>
<feature type="domain" description="Major facilitator superfamily (MFS) profile" evidence="6">
    <location>
        <begin position="1"/>
        <end position="412"/>
    </location>
</feature>
<evidence type="ECO:0000256" key="1">
    <source>
        <dbReference type="ARBA" id="ARBA00004141"/>
    </source>
</evidence>
<feature type="transmembrane region" description="Helical" evidence="5">
    <location>
        <begin position="386"/>
        <end position="406"/>
    </location>
</feature>
<feature type="transmembrane region" description="Helical" evidence="5">
    <location>
        <begin position="73"/>
        <end position="94"/>
    </location>
</feature>
<feature type="transmembrane region" description="Helical" evidence="5">
    <location>
        <begin position="290"/>
        <end position="312"/>
    </location>
</feature>
<dbReference type="Pfam" id="PF00083">
    <property type="entry name" value="Sugar_tr"/>
    <property type="match status" value="1"/>
</dbReference>
<dbReference type="InterPro" id="IPR036259">
    <property type="entry name" value="MFS_trans_sf"/>
</dbReference>
<proteinExistence type="predicted"/>
<gene>
    <name evidence="7" type="ORF">EEDITHA_LOCUS356</name>
</gene>
<feature type="transmembrane region" description="Helical" evidence="5">
    <location>
        <begin position="20"/>
        <end position="41"/>
    </location>
</feature>